<dbReference type="GO" id="GO:0055037">
    <property type="term" value="C:recycling endosome"/>
    <property type="evidence" value="ECO:0007669"/>
    <property type="project" value="TreeGrafter"/>
</dbReference>
<dbReference type="InterPro" id="IPR033633">
    <property type="entry name" value="RASSF9_RA"/>
</dbReference>
<dbReference type="PANTHER" id="PTHR15286:SF10">
    <property type="entry name" value="RAS ASSOCIATION DOMAIN-CONTAINING PROTEIN 9"/>
    <property type="match status" value="1"/>
</dbReference>
<dbReference type="GO" id="GO:0007165">
    <property type="term" value="P:signal transduction"/>
    <property type="evidence" value="ECO:0007669"/>
    <property type="project" value="InterPro"/>
</dbReference>
<dbReference type="SMART" id="SM00314">
    <property type="entry name" value="RA"/>
    <property type="match status" value="1"/>
</dbReference>
<evidence type="ECO:0000256" key="8">
    <source>
        <dbReference type="ARBA" id="ARBA00081630"/>
    </source>
</evidence>
<accession>A0A835P038</accession>
<dbReference type="PANTHER" id="PTHR15286">
    <property type="entry name" value="RAS-ASSOCIATING DOMAIN CONTAINING PROTEIN"/>
    <property type="match status" value="1"/>
</dbReference>
<evidence type="ECO:0000259" key="10">
    <source>
        <dbReference type="PROSITE" id="PS50200"/>
    </source>
</evidence>
<dbReference type="CDD" id="cd16133">
    <property type="entry name" value="RA_RASSF9"/>
    <property type="match status" value="1"/>
</dbReference>
<keyword evidence="13" id="KW-1185">Reference proteome</keyword>
<evidence type="ECO:0000313" key="13">
    <source>
        <dbReference type="Proteomes" id="UP000618051"/>
    </source>
</evidence>
<dbReference type="OrthoDB" id="10034447at2759"/>
<dbReference type="PROSITE" id="PS50200">
    <property type="entry name" value="RA"/>
    <property type="match status" value="1"/>
</dbReference>
<reference evidence="12 13" key="2">
    <citation type="journal article" date="2021" name="J. Hered.">
        <title>Feather Gene Expression Elucidates the Developmental Basis of Plumage Iridescence in African Starlings.</title>
        <authorList>
            <person name="Rubenstein D.R."/>
            <person name="Corvelo A."/>
            <person name="MacManes M.D."/>
            <person name="Maia R."/>
            <person name="Narzisi G."/>
            <person name="Rousaki A."/>
            <person name="Vandenabeele P."/>
            <person name="Shawkey M.D."/>
            <person name="Solomon J."/>
        </authorList>
    </citation>
    <scope>NUCLEOTIDE SEQUENCE [LARGE SCALE GENOMIC DNA]</scope>
    <source>
        <strain evidence="12">SS15</strain>
    </source>
</reference>
<feature type="region of interest" description="Disordered" evidence="9">
    <location>
        <begin position="835"/>
        <end position="870"/>
    </location>
</feature>
<comment type="subcellular location">
    <subcellularLocation>
        <location evidence="1">Endosome</location>
    </subcellularLocation>
</comment>
<reference evidence="11" key="1">
    <citation type="submission" date="2020-10" db="EMBL/GenBank/DDBJ databases">
        <title>Feather gene expression reveals the developmental basis of iridescence in African starlings.</title>
        <authorList>
            <person name="Rubenstein D.R."/>
        </authorList>
    </citation>
    <scope>NUCLEOTIDE SEQUENCE</scope>
    <source>
        <strain evidence="11">SS15</strain>
        <tissue evidence="11">Liver</tissue>
    </source>
</reference>
<dbReference type="InterPro" id="IPR000159">
    <property type="entry name" value="RA_dom"/>
</dbReference>
<gene>
    <name evidence="12" type="ORF">IHE44_0012087</name>
    <name evidence="11" type="ORF">IHE44_002717</name>
</gene>
<dbReference type="EMBL" id="JADDUC020000005">
    <property type="protein sequence ID" value="KAI1238989.1"/>
    <property type="molecule type" value="Genomic_DNA"/>
</dbReference>
<evidence type="ECO:0000256" key="7">
    <source>
        <dbReference type="ARBA" id="ARBA00078989"/>
    </source>
</evidence>
<evidence type="ECO:0000313" key="11">
    <source>
        <dbReference type="EMBL" id="KAG0127602.1"/>
    </source>
</evidence>
<comment type="caution">
    <text evidence="11">The sequence shown here is derived from an EMBL/GenBank/DDBJ whole genome shotgun (WGS) entry which is preliminary data.</text>
</comment>
<dbReference type="InterPro" id="IPR029071">
    <property type="entry name" value="Ubiquitin-like_domsf"/>
</dbReference>
<dbReference type="GO" id="GO:0005829">
    <property type="term" value="C:cytosol"/>
    <property type="evidence" value="ECO:0007669"/>
    <property type="project" value="UniProtKB-ARBA"/>
</dbReference>
<dbReference type="GO" id="GO:0012510">
    <property type="term" value="C:trans-Golgi network transport vesicle membrane"/>
    <property type="evidence" value="ECO:0007669"/>
    <property type="project" value="TreeGrafter"/>
</dbReference>
<reference evidence="12" key="3">
    <citation type="submission" date="2022-01" db="EMBL/GenBank/DDBJ databases">
        <authorList>
            <person name="Rubenstein D.R."/>
        </authorList>
    </citation>
    <scope>NUCLEOTIDE SEQUENCE</scope>
    <source>
        <strain evidence="12">SS15</strain>
        <tissue evidence="12">Liver</tissue>
    </source>
</reference>
<keyword evidence="3" id="KW-0175">Coiled coil</keyword>
<keyword evidence="2" id="KW-0967">Endosome</keyword>
<dbReference type="Proteomes" id="UP000618051">
    <property type="component" value="Unassembled WGS sequence"/>
</dbReference>
<evidence type="ECO:0000256" key="9">
    <source>
        <dbReference type="SAM" id="MobiDB-lite"/>
    </source>
</evidence>
<proteinExistence type="predicted"/>
<dbReference type="EMBL" id="JADDUC010000015">
    <property type="protein sequence ID" value="KAG0127602.1"/>
    <property type="molecule type" value="Genomic_DNA"/>
</dbReference>
<dbReference type="SUPFAM" id="SSF54236">
    <property type="entry name" value="Ubiquitin-like"/>
    <property type="match status" value="1"/>
</dbReference>
<dbReference type="InterPro" id="IPR033593">
    <property type="entry name" value="N-RASSF"/>
</dbReference>
<dbReference type="Gene3D" id="3.10.20.90">
    <property type="entry name" value="Phosphatidylinositol 3-kinase Catalytic Subunit, Chain A, domain 1"/>
    <property type="match status" value="1"/>
</dbReference>
<evidence type="ECO:0000256" key="1">
    <source>
        <dbReference type="ARBA" id="ARBA00004177"/>
    </source>
</evidence>
<evidence type="ECO:0000256" key="2">
    <source>
        <dbReference type="ARBA" id="ARBA00022753"/>
    </source>
</evidence>
<name>A0A835P038_9PASS</name>
<organism evidence="11">
    <name type="scientific">Lamprotornis superbus</name>
    <dbReference type="NCBI Taxonomy" id="245042"/>
    <lineage>
        <taxon>Eukaryota</taxon>
        <taxon>Metazoa</taxon>
        <taxon>Chordata</taxon>
        <taxon>Craniata</taxon>
        <taxon>Vertebrata</taxon>
        <taxon>Euteleostomi</taxon>
        <taxon>Archelosauria</taxon>
        <taxon>Archosauria</taxon>
        <taxon>Dinosauria</taxon>
        <taxon>Saurischia</taxon>
        <taxon>Theropoda</taxon>
        <taxon>Coelurosauria</taxon>
        <taxon>Aves</taxon>
        <taxon>Neognathae</taxon>
        <taxon>Neoaves</taxon>
        <taxon>Telluraves</taxon>
        <taxon>Australaves</taxon>
        <taxon>Passeriformes</taxon>
        <taxon>Sturnidae</taxon>
        <taxon>Lamprotornis</taxon>
    </lineage>
</organism>
<evidence type="ECO:0000256" key="4">
    <source>
        <dbReference type="ARBA" id="ARBA00053167"/>
    </source>
</evidence>
<evidence type="ECO:0000256" key="6">
    <source>
        <dbReference type="ARBA" id="ARBA00073476"/>
    </source>
</evidence>
<evidence type="ECO:0000256" key="3">
    <source>
        <dbReference type="ARBA" id="ARBA00023054"/>
    </source>
</evidence>
<evidence type="ECO:0000313" key="12">
    <source>
        <dbReference type="EMBL" id="KAI1238989.1"/>
    </source>
</evidence>
<sequence>MDLSHSKDMASNEREIVVWVCQEEKIVCGLTKRTTCSEVVQALLEEHQTTFGEKKVLFGKPSDYCIVEKWRGSERVLPPLTKILRLWKAWGEEQANLHFVLVKSDAFLSFPLWKTAEAKVVQNIEKQWDLSPANYMKMLPIDKQKKIVRKTFRKLAKLKQDSVQQERDNMETLIHLIISQDHTIHQQVLRMKELDMEIEKCEAKFHLDRVANDGENYVQDSYLMINTSEAEQQGSRPDDQKEMHDYLSKSEGILQVEERLKHHKQLIENLCAEIEREVHGICMEKNGEDVHTEGAANTELETSDLESVKYELEKSMKDGLRINSYLSCIQKELTYRDSLLQKKEKEYELLTEEFNLLHVNDNIETRLQSNEEPSKGSGISSSSIAVPDFVHRVTNLDINDTDSDTGISSTHSQDSEITAGDMEDFLPSNPENAVNGTILYSSPCSRLLYAFHTMQTITEIDKILDRPYSNASSWPQLPANPGVCHPTGALIIFNDNSQMKSCIHRGFQTSGACELPGLMSNPYFYYLLQTAFYYNNGKNCHNRQDKYSHMMLFLLQQCQKLRALKMAHVARDEDTRFQQEQKSDGAILNKILVQTHFQQTFKKVLKLTVRAELKKKQKYVFFIHDSPLINEVIVLKEIKQSNIEAIQGRMMAADGREGIMNYDSFNICLSSPISSNIELGCYLEDVYSAMSKEFLAEGHRPQGYGPCSSASSAAVELQKEFWFAHIKITLDSATSETMNTEREHVSTTLEHVKFQMNLSRWLNLRTSPGKTSLQKIIQKEKAILLPMILGRKGKKKKKDNERKRCKGNDMKLKETTAQSSAFHLIFHTNLSLLDDKDDKDDKDDRKTCDGEITCSHSRLSSSSSPEDLDHRNFDDSSWEAFMNPVPLLYHYSDMKKENKEIHGKMRFVTQEETSRGRHGNHHPARTSQLGKMDFSQANVIVKEQDQQQSEFDGKPSEMKVRFPHVQEALKILVAQEKKSLSDNIKAQEHKSCEIDFHHVGIMRKILNVLKGKYPTLSSPIS</sequence>
<evidence type="ECO:0000256" key="5">
    <source>
        <dbReference type="ARBA" id="ARBA00065441"/>
    </source>
</evidence>
<feature type="compositionally biased region" description="Low complexity" evidence="9">
    <location>
        <begin position="855"/>
        <end position="864"/>
    </location>
</feature>
<comment type="subunit">
    <text evidence="5">Interacts with PAM.</text>
</comment>
<feature type="domain" description="Ras-associating" evidence="10">
    <location>
        <begin position="12"/>
        <end position="106"/>
    </location>
</feature>
<dbReference type="AlphaFoldDB" id="A0A835P038"/>
<comment type="function">
    <text evidence="4">May play a role in regulating vesicuar trafficking in cells.</text>
</comment>
<dbReference type="FunFam" id="3.10.20.90:FF:000113">
    <property type="entry name" value="ras association domain-containing protein 9"/>
    <property type="match status" value="1"/>
</dbReference>
<protein>
    <recommendedName>
        <fullName evidence="6">Ras association domain-containing protein 9</fullName>
    </recommendedName>
    <alternativeName>
        <fullName evidence="7">PAM COOH-terminal interactor protein 1</fullName>
    </alternativeName>
    <alternativeName>
        <fullName evidence="8">Peptidylglycine alpha-amidating monooxygenase COOH-terminal interactor</fullName>
    </alternativeName>
</protein>